<dbReference type="Pfam" id="PF00293">
    <property type="entry name" value="NUDIX"/>
    <property type="match status" value="1"/>
</dbReference>
<evidence type="ECO:0000256" key="6">
    <source>
        <dbReference type="ARBA" id="ARBA00023211"/>
    </source>
</evidence>
<evidence type="ECO:0000256" key="5">
    <source>
        <dbReference type="ARBA" id="ARBA00022842"/>
    </source>
</evidence>
<evidence type="ECO:0000256" key="1">
    <source>
        <dbReference type="ARBA" id="ARBA00001936"/>
    </source>
</evidence>
<evidence type="ECO:0000259" key="7">
    <source>
        <dbReference type="PROSITE" id="PS51462"/>
    </source>
</evidence>
<keyword evidence="4" id="KW-0378">Hydrolase</keyword>
<keyword evidence="5" id="KW-0460">Magnesium</keyword>
<evidence type="ECO:0000256" key="3">
    <source>
        <dbReference type="ARBA" id="ARBA00022723"/>
    </source>
</evidence>
<accession>A0A0P0ZA89</accession>
<dbReference type="SUPFAM" id="SSF55811">
    <property type="entry name" value="Nudix"/>
    <property type="match status" value="1"/>
</dbReference>
<dbReference type="PROSITE" id="PS51462">
    <property type="entry name" value="NUDIX"/>
    <property type="match status" value="1"/>
</dbReference>
<reference evidence="8" key="1">
    <citation type="journal article" date="2015" name="Proc. Natl. Acad. Sci. U.S.A.">
        <title>Bacterial clade with the ribosomal RNA operon on a small plasmid rather than the chromosome.</title>
        <authorList>
            <person name="Anda M."/>
            <person name="Ohtsubo Y."/>
            <person name="Okubo T."/>
            <person name="Sugawara M."/>
            <person name="Nagata Y."/>
            <person name="Tsuda M."/>
            <person name="Minamisawa K."/>
            <person name="Mitsui H."/>
        </authorList>
    </citation>
    <scope>NUCLEOTIDE SEQUENCE</scope>
    <source>
        <strain evidence="8">DSM 15513</strain>
    </source>
</reference>
<proteinExistence type="predicted"/>
<comment type="cofactor">
    <cofactor evidence="2">
        <name>Mg(2+)</name>
        <dbReference type="ChEBI" id="CHEBI:18420"/>
    </cofactor>
</comment>
<keyword evidence="6" id="KW-0464">Manganese</keyword>
<dbReference type="InterPro" id="IPR045121">
    <property type="entry name" value="CoAse"/>
</dbReference>
<dbReference type="InterPro" id="IPR015797">
    <property type="entry name" value="NUDIX_hydrolase-like_dom_sf"/>
</dbReference>
<dbReference type="GO" id="GO:0010945">
    <property type="term" value="F:coenzyme A diphosphatase activity"/>
    <property type="evidence" value="ECO:0007669"/>
    <property type="project" value="InterPro"/>
</dbReference>
<dbReference type="AlphaFoldDB" id="A0A0P0ZA89"/>
<dbReference type="Gene3D" id="3.90.79.10">
    <property type="entry name" value="Nucleoside Triphosphate Pyrophosphohydrolase"/>
    <property type="match status" value="1"/>
</dbReference>
<protein>
    <submittedName>
        <fullName evidence="8">MutT/nudix family protein</fullName>
    </submittedName>
</protein>
<organism evidence="8">
    <name type="scientific">Fulvimarina pelagi</name>
    <dbReference type="NCBI Taxonomy" id="217511"/>
    <lineage>
        <taxon>Bacteria</taxon>
        <taxon>Pseudomonadati</taxon>
        <taxon>Pseudomonadota</taxon>
        <taxon>Alphaproteobacteria</taxon>
        <taxon>Hyphomicrobiales</taxon>
        <taxon>Aurantimonadaceae</taxon>
        <taxon>Fulvimarina</taxon>
    </lineage>
</organism>
<evidence type="ECO:0000256" key="4">
    <source>
        <dbReference type="ARBA" id="ARBA00022801"/>
    </source>
</evidence>
<dbReference type="PANTHER" id="PTHR12992:SF11">
    <property type="entry name" value="MITOCHONDRIAL COENZYME A DIPHOSPHATASE NUDT8"/>
    <property type="match status" value="1"/>
</dbReference>
<comment type="cofactor">
    <cofactor evidence="1">
        <name>Mn(2+)</name>
        <dbReference type="ChEBI" id="CHEBI:29035"/>
    </cofactor>
</comment>
<dbReference type="GO" id="GO:0046872">
    <property type="term" value="F:metal ion binding"/>
    <property type="evidence" value="ECO:0007669"/>
    <property type="project" value="UniProtKB-KW"/>
</dbReference>
<dbReference type="CDD" id="cd03426">
    <property type="entry name" value="NUDIX_CoAse_Nudt7"/>
    <property type="match status" value="1"/>
</dbReference>
<keyword evidence="3" id="KW-0479">Metal-binding</keyword>
<sequence>MSDMANRASAEYELFTADDLRLRFESRSDQPAPDREFGDHLLNPDIVQLMEREGAREAAVLVPIVDRRDGASVILTQRTQSLRKHSGQIAFPGGSVDKTDPSPEDAALREAHEEISLAPEEVKILGRLPRYLTTTGFRITPVVGIVRPGFELEANPAEVADIFETPLSFLMTEANHVRASKVWGGVERHFYEMPYGERYIWGVTAGILRTLYERYYA</sequence>
<name>A0A0P0ZA89_9HYPH</name>
<dbReference type="NCBIfam" id="NF007980">
    <property type="entry name" value="PRK10707.1"/>
    <property type="match status" value="1"/>
</dbReference>
<dbReference type="InterPro" id="IPR000086">
    <property type="entry name" value="NUDIX_hydrolase_dom"/>
</dbReference>
<dbReference type="PANTHER" id="PTHR12992">
    <property type="entry name" value="NUDIX HYDROLASE"/>
    <property type="match status" value="1"/>
</dbReference>
<evidence type="ECO:0000256" key="2">
    <source>
        <dbReference type="ARBA" id="ARBA00001946"/>
    </source>
</evidence>
<feature type="domain" description="Nudix hydrolase" evidence="7">
    <location>
        <begin position="55"/>
        <end position="186"/>
    </location>
</feature>
<evidence type="ECO:0000313" key="8">
    <source>
        <dbReference type="EMBL" id="BAT31260.1"/>
    </source>
</evidence>
<dbReference type="EMBL" id="LC066397">
    <property type="protein sequence ID" value="BAT31260.1"/>
    <property type="molecule type" value="Genomic_DNA"/>
</dbReference>